<dbReference type="InterPro" id="IPR044925">
    <property type="entry name" value="His-Me_finger_sf"/>
</dbReference>
<evidence type="ECO:0000313" key="3">
    <source>
        <dbReference type="Proteomes" id="UP000664859"/>
    </source>
</evidence>
<keyword evidence="3" id="KW-1185">Reference proteome</keyword>
<dbReference type="Proteomes" id="UP000664859">
    <property type="component" value="Unassembled WGS sequence"/>
</dbReference>
<dbReference type="SUPFAM" id="SSF54060">
    <property type="entry name" value="His-Me finger endonucleases"/>
    <property type="match status" value="2"/>
</dbReference>
<evidence type="ECO:0000259" key="1">
    <source>
        <dbReference type="Pfam" id="PF13392"/>
    </source>
</evidence>
<reference evidence="2" key="1">
    <citation type="submission" date="2021-02" db="EMBL/GenBank/DDBJ databases">
        <title>First Annotated Genome of the Yellow-green Alga Tribonema minus.</title>
        <authorList>
            <person name="Mahan K.M."/>
        </authorList>
    </citation>
    <scope>NUCLEOTIDE SEQUENCE</scope>
    <source>
        <strain evidence="2">UTEX B ZZ1240</strain>
    </source>
</reference>
<proteinExistence type="predicted"/>
<dbReference type="AlphaFoldDB" id="A0A836CH34"/>
<dbReference type="InterPro" id="IPR003615">
    <property type="entry name" value="HNH_nuc"/>
</dbReference>
<evidence type="ECO:0000313" key="2">
    <source>
        <dbReference type="EMBL" id="KAG5186310.1"/>
    </source>
</evidence>
<dbReference type="Gene3D" id="3.90.75.20">
    <property type="match status" value="2"/>
</dbReference>
<comment type="caution">
    <text evidence="2">The sequence shown here is derived from an EMBL/GenBank/DDBJ whole genome shotgun (WGS) entry which is preliminary data.</text>
</comment>
<accession>A0A836CH34</accession>
<dbReference type="Pfam" id="PF13392">
    <property type="entry name" value="HNH_3"/>
    <property type="match status" value="1"/>
</dbReference>
<name>A0A836CH34_9STRA</name>
<dbReference type="OrthoDB" id="430296at2759"/>
<feature type="domain" description="HNH nuclease" evidence="1">
    <location>
        <begin position="222"/>
        <end position="266"/>
    </location>
</feature>
<organism evidence="2 3">
    <name type="scientific">Tribonema minus</name>
    <dbReference type="NCBI Taxonomy" id="303371"/>
    <lineage>
        <taxon>Eukaryota</taxon>
        <taxon>Sar</taxon>
        <taxon>Stramenopiles</taxon>
        <taxon>Ochrophyta</taxon>
        <taxon>PX clade</taxon>
        <taxon>Xanthophyceae</taxon>
        <taxon>Tribonematales</taxon>
        <taxon>Tribonemataceae</taxon>
        <taxon>Tribonema</taxon>
    </lineage>
</organism>
<protein>
    <recommendedName>
        <fullName evidence="1">HNH nuclease domain-containing protein</fullName>
    </recommendedName>
</protein>
<gene>
    <name evidence="2" type="ORF">JKP88DRAFT_240912</name>
</gene>
<dbReference type="EMBL" id="JAFCMP010000112">
    <property type="protein sequence ID" value="KAG5186310.1"/>
    <property type="molecule type" value="Genomic_DNA"/>
</dbReference>
<sequence length="341" mass="38084">MAAAASERWQEYPAIPAYEVSTQGKMRNKTTMKEMSKYIMPSGYVLMSLSYKDVRSKVLLNCVVLETFVGPRPSDKHKAHIINGDRSDCRLINLEWQTESNINNEMDNSVRKGMMHQYTATHTITGEKRVYESKDAAMKAAGCSRRRIDSAIKNLEAVDGFVYERTDKVTPSPDALIASIEGHPDCLVSSDGLVWKPSRGWTKGSMKSTGYYSVTFGITEKRVHRLVAAAFLAPPSDKKAQVNHKDGDTTNNNIDNLEYVTAAGNTQHAVDTGLLDCRVPVRQMLNGVLVKEWDSIREASEALEKQKLTKNKKAAATSISQVLSIEHTSTRAYGFNWERIE</sequence>